<organism evidence="3">
    <name type="scientific">Timema bartmani</name>
    <dbReference type="NCBI Taxonomy" id="61472"/>
    <lineage>
        <taxon>Eukaryota</taxon>
        <taxon>Metazoa</taxon>
        <taxon>Ecdysozoa</taxon>
        <taxon>Arthropoda</taxon>
        <taxon>Hexapoda</taxon>
        <taxon>Insecta</taxon>
        <taxon>Pterygota</taxon>
        <taxon>Neoptera</taxon>
        <taxon>Polyneoptera</taxon>
        <taxon>Phasmatodea</taxon>
        <taxon>Timematodea</taxon>
        <taxon>Timematoidea</taxon>
        <taxon>Timematidae</taxon>
        <taxon>Timema</taxon>
    </lineage>
</organism>
<dbReference type="GO" id="GO:0060271">
    <property type="term" value="P:cilium assembly"/>
    <property type="evidence" value="ECO:0007669"/>
    <property type="project" value="InterPro"/>
</dbReference>
<dbReference type="Gene3D" id="1.20.5.170">
    <property type="match status" value="1"/>
</dbReference>
<evidence type="ECO:0008006" key="4">
    <source>
        <dbReference type="Google" id="ProtNLM"/>
    </source>
</evidence>
<feature type="compositionally biased region" description="Basic and acidic residues" evidence="2">
    <location>
        <begin position="79"/>
        <end position="97"/>
    </location>
</feature>
<dbReference type="GO" id="GO:0007005">
    <property type="term" value="P:mitochondrion organization"/>
    <property type="evidence" value="ECO:0007669"/>
    <property type="project" value="InterPro"/>
</dbReference>
<feature type="coiled-coil region" evidence="1">
    <location>
        <begin position="598"/>
        <end position="636"/>
    </location>
</feature>
<dbReference type="InterPro" id="IPR033545">
    <property type="entry name" value="CEP89"/>
</dbReference>
<feature type="coiled-coil region" evidence="1">
    <location>
        <begin position="328"/>
        <end position="355"/>
    </location>
</feature>
<feature type="compositionally biased region" description="Basic and acidic residues" evidence="2">
    <location>
        <begin position="115"/>
        <end position="129"/>
    </location>
</feature>
<accession>A0A7R9F046</accession>
<name>A0A7R9F046_9NEOP</name>
<feature type="compositionally biased region" description="Basic residues" evidence="2">
    <location>
        <begin position="67"/>
        <end position="78"/>
    </location>
</feature>
<reference evidence="3" key="1">
    <citation type="submission" date="2020-11" db="EMBL/GenBank/DDBJ databases">
        <authorList>
            <person name="Tran Van P."/>
        </authorList>
    </citation>
    <scope>NUCLEOTIDE SEQUENCE</scope>
</reference>
<proteinExistence type="predicted"/>
<dbReference type="GO" id="GO:0005814">
    <property type="term" value="C:centriole"/>
    <property type="evidence" value="ECO:0007669"/>
    <property type="project" value="InterPro"/>
</dbReference>
<dbReference type="PANTHER" id="PTHR36170:SF1">
    <property type="entry name" value="CENTROSOMAL PROTEIN OF 89 KDA"/>
    <property type="match status" value="1"/>
</dbReference>
<dbReference type="AlphaFoldDB" id="A0A7R9F046"/>
<feature type="region of interest" description="Disordered" evidence="2">
    <location>
        <begin position="67"/>
        <end position="170"/>
    </location>
</feature>
<feature type="coiled-coil region" evidence="1">
    <location>
        <begin position="186"/>
        <end position="220"/>
    </location>
</feature>
<dbReference type="GO" id="GO:0045202">
    <property type="term" value="C:synapse"/>
    <property type="evidence" value="ECO:0007669"/>
    <property type="project" value="GOC"/>
</dbReference>
<dbReference type="GO" id="GO:0097539">
    <property type="term" value="C:ciliary transition fiber"/>
    <property type="evidence" value="ECO:0007669"/>
    <property type="project" value="TreeGrafter"/>
</dbReference>
<dbReference type="GO" id="GO:0007268">
    <property type="term" value="P:chemical synaptic transmission"/>
    <property type="evidence" value="ECO:0007669"/>
    <property type="project" value="InterPro"/>
</dbReference>
<evidence type="ECO:0000313" key="3">
    <source>
        <dbReference type="EMBL" id="CAD7444567.1"/>
    </source>
</evidence>
<dbReference type="EMBL" id="OD566746">
    <property type="protein sequence ID" value="CAD7444567.1"/>
    <property type="molecule type" value="Genomic_DNA"/>
</dbReference>
<feature type="compositionally biased region" description="Basic residues" evidence="2">
    <location>
        <begin position="98"/>
        <end position="109"/>
    </location>
</feature>
<feature type="compositionally biased region" description="Polar residues" evidence="2">
    <location>
        <begin position="136"/>
        <end position="170"/>
    </location>
</feature>
<keyword evidence="1" id="KW-0175">Coiled coil</keyword>
<gene>
    <name evidence="3" type="ORF">TBIB3V08_LOCUS6942</name>
</gene>
<evidence type="ECO:0000256" key="1">
    <source>
        <dbReference type="SAM" id="Coils"/>
    </source>
</evidence>
<dbReference type="PANTHER" id="PTHR36170">
    <property type="entry name" value="CENTROSOMAL PROTEIN OF 89 KDA"/>
    <property type="match status" value="1"/>
</dbReference>
<evidence type="ECO:0000256" key="2">
    <source>
        <dbReference type="SAM" id="MobiDB-lite"/>
    </source>
</evidence>
<feature type="coiled-coil region" evidence="1">
    <location>
        <begin position="416"/>
        <end position="565"/>
    </location>
</feature>
<protein>
    <recommendedName>
        <fullName evidence="4">Centrosomal protein of 89 kDa</fullName>
    </recommendedName>
</protein>
<sequence length="708" mass="80539">MSKYKVAKNANIFGRYSKENVSSTGKIVVPSLPMFLVESRSVDTLNSRQSSQADTSASNNGLVLKHLAKSSKKPSGKHRQSELSRERCGDEVLVHDGSRRKHRHHRHKSPQSTSKLERNMRGGGEHEISEEIASDGFNSPSISHHMTQHSTTEPSSRQLLVSQTSLDSGYQRTATDEMMHRKDEHIKTLQSKLSALKRGNEELEKERDSLRNQLETLKHHYVSQKQISESESGNLVALEEQNRGLVEDVTMLKNLVYRLNVALEKYQQRFHKKGLAGDAGEKEADALWTNLNKTALVPLLDAYSETIKEKDDLIHNYEVDLNKFVANCKQIVAENESLHQELEDTKKKNETLLSEWKVLDQDSALTQEQNQLLTGQLQLQKDKLQDLTLSCQEKIVSLTSECDSLKERYHQCRGELLAAQGQLSVLREEYDSVKKDSGNKVPFSVHTAAVSECRRLLDELKLKYETERSQLSNQVIALQRDKPELEAKLASLGADKKQQHSQVAALERLLKHTQQRCEDLQSQLVTAQVSRDASKRQLQKAMSFAEELVAEQERLLRQLHAKQEETDSMARLGTTIVCRMGSLKTKLKSVQKGAWHELEVIERRIKQQESGLEHTKEEYHREVGRLRNLIKQKEAIIGTLQREKCKTQEDLEVVWRAATSEDLCIKDRLKKVNILLPAKDSHLYLNSTSAILGDTGLVANMNDFRSLM</sequence>